<evidence type="ECO:0000256" key="7">
    <source>
        <dbReference type="ARBA" id="ARBA00022801"/>
    </source>
</evidence>
<evidence type="ECO:0000256" key="8">
    <source>
        <dbReference type="ARBA" id="ARBA00022833"/>
    </source>
</evidence>
<evidence type="ECO:0000256" key="9">
    <source>
        <dbReference type="ARBA" id="ARBA00031044"/>
    </source>
</evidence>
<name>A0A0A1T736_9HYPO</name>
<evidence type="ECO:0000259" key="10">
    <source>
        <dbReference type="SMART" id="SM00849"/>
    </source>
</evidence>
<comment type="similarity">
    <text evidence="4">Belongs to the metallo-beta-lactamase superfamily. Glyoxalase II family.</text>
</comment>
<evidence type="ECO:0000256" key="6">
    <source>
        <dbReference type="ARBA" id="ARBA00022723"/>
    </source>
</evidence>
<feature type="domain" description="Metallo-beta-lactamase" evidence="10">
    <location>
        <begin position="41"/>
        <end position="205"/>
    </location>
</feature>
<dbReference type="InterPro" id="IPR032282">
    <property type="entry name" value="HAGH_C"/>
</dbReference>
<keyword evidence="7 11" id="KW-0378">Hydrolase</keyword>
<dbReference type="CDD" id="cd07723">
    <property type="entry name" value="hydroxyacylglutathione_hydrolase_MBL-fold"/>
    <property type="match status" value="1"/>
</dbReference>
<evidence type="ECO:0000313" key="11">
    <source>
        <dbReference type="EMBL" id="CEJ81124.1"/>
    </source>
</evidence>
<protein>
    <recommendedName>
        <fullName evidence="5">hydroxyacylglutathione hydrolase</fullName>
        <ecNumber evidence="5">3.1.2.6</ecNumber>
    </recommendedName>
    <alternativeName>
        <fullName evidence="9">Glyoxalase II</fullName>
    </alternativeName>
</protein>
<gene>
    <name evidence="11" type="ORF">VHEMI01269</name>
</gene>
<evidence type="ECO:0000256" key="2">
    <source>
        <dbReference type="ARBA" id="ARBA00001947"/>
    </source>
</evidence>
<dbReference type="GO" id="GO:0046872">
    <property type="term" value="F:metal ion binding"/>
    <property type="evidence" value="ECO:0007669"/>
    <property type="project" value="UniProtKB-KW"/>
</dbReference>
<evidence type="ECO:0000256" key="5">
    <source>
        <dbReference type="ARBA" id="ARBA00011917"/>
    </source>
</evidence>
<dbReference type="NCBIfam" id="TIGR03413">
    <property type="entry name" value="GSH_gloB"/>
    <property type="match status" value="1"/>
</dbReference>
<dbReference type="PANTHER" id="PTHR11935:SF94">
    <property type="entry name" value="TENZING NORGAY, ISOFORM C"/>
    <property type="match status" value="1"/>
</dbReference>
<comment type="catalytic activity">
    <reaction evidence="1">
        <text>an S-(2-hydroxyacyl)glutathione + H2O = a 2-hydroxy carboxylate + glutathione + H(+)</text>
        <dbReference type="Rhea" id="RHEA:21864"/>
        <dbReference type="ChEBI" id="CHEBI:15377"/>
        <dbReference type="ChEBI" id="CHEBI:15378"/>
        <dbReference type="ChEBI" id="CHEBI:57925"/>
        <dbReference type="ChEBI" id="CHEBI:58896"/>
        <dbReference type="ChEBI" id="CHEBI:71261"/>
        <dbReference type="EC" id="3.1.2.6"/>
    </reaction>
</comment>
<comment type="pathway">
    <text evidence="3">Secondary metabolite metabolism; methylglyoxal degradation; (R)-lactate from methylglyoxal: step 2/2.</text>
</comment>
<dbReference type="InterPro" id="IPR017782">
    <property type="entry name" value="Hydroxyacylglutathione_Hdrlase"/>
</dbReference>
<dbReference type="EMBL" id="CDHN01000001">
    <property type="protein sequence ID" value="CEJ81124.1"/>
    <property type="molecule type" value="Genomic_DNA"/>
</dbReference>
<dbReference type="Gene3D" id="3.60.15.10">
    <property type="entry name" value="Ribonuclease Z/Hydroxyacylglutathione hydrolase-like"/>
    <property type="match status" value="1"/>
</dbReference>
<dbReference type="InterPro" id="IPR001279">
    <property type="entry name" value="Metallo-B-lactamas"/>
</dbReference>
<dbReference type="PANTHER" id="PTHR11935">
    <property type="entry name" value="BETA LACTAMASE DOMAIN"/>
    <property type="match status" value="1"/>
</dbReference>
<dbReference type="AlphaFoldDB" id="A0A0A1T736"/>
<dbReference type="GO" id="GO:0004416">
    <property type="term" value="F:hydroxyacylglutathione hydrolase activity"/>
    <property type="evidence" value="ECO:0007669"/>
    <property type="project" value="UniProtKB-EC"/>
</dbReference>
<dbReference type="Proteomes" id="UP000039046">
    <property type="component" value="Unassembled WGS sequence"/>
</dbReference>
<dbReference type="EC" id="3.1.2.6" evidence="5"/>
<evidence type="ECO:0000256" key="1">
    <source>
        <dbReference type="ARBA" id="ARBA00001623"/>
    </source>
</evidence>
<evidence type="ECO:0000256" key="3">
    <source>
        <dbReference type="ARBA" id="ARBA00004963"/>
    </source>
</evidence>
<dbReference type="Pfam" id="PF16123">
    <property type="entry name" value="HAGH_C"/>
    <property type="match status" value="1"/>
</dbReference>
<proteinExistence type="inferred from homology"/>
<accession>A0A0A1T736</accession>
<dbReference type="SMART" id="SM00849">
    <property type="entry name" value="Lactamase_B"/>
    <property type="match status" value="1"/>
</dbReference>
<dbReference type="GO" id="GO:0019243">
    <property type="term" value="P:methylglyoxal catabolic process to D-lactate via S-lactoyl-glutathione"/>
    <property type="evidence" value="ECO:0007669"/>
    <property type="project" value="InterPro"/>
</dbReference>
<dbReference type="Pfam" id="PF00753">
    <property type="entry name" value="Lactamase_B"/>
    <property type="match status" value="1"/>
</dbReference>
<dbReference type="InterPro" id="IPR035680">
    <property type="entry name" value="Clx_II_MBL"/>
</dbReference>
<dbReference type="UniPathway" id="UPA00619">
    <property type="reaction ID" value="UER00676"/>
</dbReference>
<keyword evidence="8" id="KW-0862">Zinc</keyword>
<dbReference type="SUPFAM" id="SSF56281">
    <property type="entry name" value="Metallo-hydrolase/oxidoreductase"/>
    <property type="match status" value="1"/>
</dbReference>
<keyword evidence="6" id="KW-0479">Metal-binding</keyword>
<sequence>MSVTRKFIRPFILRNSLNRLLASATRKMHIQSIPMWVGTSNNYAYLVVDDKSKEAVIIDPANPPEVAPIIREAVESGKINFTSIVNTHYHWDHAGGNKKLLAELGDPKVEIIGGKDCEGVTKTPGHTETFKIGDINVRAVHTPCHTQDSICYYMEDSTGKAVFTGDTLFISGCGRFFEGTAEQMHEALNKRLASLPDDTVVYPGHEYTKANVKFTISVSQSEPIQKLQAFADANEVTTGKFTIGDEKQHNVFMRVDDPIVQKATGETDPVSVMAKLREMKNNFK</sequence>
<evidence type="ECO:0000313" key="12">
    <source>
        <dbReference type="Proteomes" id="UP000039046"/>
    </source>
</evidence>
<dbReference type="HOGENOM" id="CLU_030571_4_0_1"/>
<comment type="cofactor">
    <cofactor evidence="2">
        <name>Zn(2+)</name>
        <dbReference type="ChEBI" id="CHEBI:29105"/>
    </cofactor>
</comment>
<evidence type="ECO:0000256" key="4">
    <source>
        <dbReference type="ARBA" id="ARBA00006759"/>
    </source>
</evidence>
<dbReference type="InterPro" id="IPR036866">
    <property type="entry name" value="RibonucZ/Hydroxyglut_hydro"/>
</dbReference>
<dbReference type="OrthoDB" id="515692at2759"/>
<keyword evidence="12" id="KW-1185">Reference proteome</keyword>
<organism evidence="11 12">
    <name type="scientific">[Torrubiella] hemipterigena</name>
    <dbReference type="NCBI Taxonomy" id="1531966"/>
    <lineage>
        <taxon>Eukaryota</taxon>
        <taxon>Fungi</taxon>
        <taxon>Dikarya</taxon>
        <taxon>Ascomycota</taxon>
        <taxon>Pezizomycotina</taxon>
        <taxon>Sordariomycetes</taxon>
        <taxon>Hypocreomycetidae</taxon>
        <taxon>Hypocreales</taxon>
        <taxon>Clavicipitaceae</taxon>
        <taxon>Clavicipitaceae incertae sedis</taxon>
        <taxon>'Torrubiella' clade</taxon>
    </lineage>
</organism>
<dbReference type="STRING" id="1531966.A0A0A1T736"/>
<reference evidence="11 12" key="1">
    <citation type="journal article" date="2015" name="Genome Announc.">
        <title>Draft Genome Sequence and Gene Annotation of the Entomopathogenic Fungus Verticillium hemipterigenum.</title>
        <authorList>
            <person name="Horn F."/>
            <person name="Habel A."/>
            <person name="Scharf D.H."/>
            <person name="Dworschak J."/>
            <person name="Brakhage A.A."/>
            <person name="Guthke R."/>
            <person name="Hertweck C."/>
            <person name="Linde J."/>
        </authorList>
    </citation>
    <scope>NUCLEOTIDE SEQUENCE [LARGE SCALE GENOMIC DNA]</scope>
</reference>